<keyword evidence="2" id="KW-0732">Signal</keyword>
<feature type="signal peptide" evidence="2">
    <location>
        <begin position="1"/>
        <end position="23"/>
    </location>
</feature>
<evidence type="ECO:0000256" key="1">
    <source>
        <dbReference type="SAM" id="MobiDB-lite"/>
    </source>
</evidence>
<protein>
    <recommendedName>
        <fullName evidence="5">Lipoprotein</fullName>
    </recommendedName>
</protein>
<evidence type="ECO:0008006" key="5">
    <source>
        <dbReference type="Google" id="ProtNLM"/>
    </source>
</evidence>
<gene>
    <name evidence="3" type="ORF">ABXR19_09600</name>
</gene>
<feature type="chain" id="PRO_5045256880" description="Lipoprotein" evidence="2">
    <location>
        <begin position="24"/>
        <end position="92"/>
    </location>
</feature>
<keyword evidence="4" id="KW-1185">Reference proteome</keyword>
<accession>A0ABV2TMQ3</accession>
<evidence type="ECO:0000256" key="2">
    <source>
        <dbReference type="SAM" id="SignalP"/>
    </source>
</evidence>
<feature type="region of interest" description="Disordered" evidence="1">
    <location>
        <begin position="33"/>
        <end position="92"/>
    </location>
</feature>
<evidence type="ECO:0000313" key="3">
    <source>
        <dbReference type="EMBL" id="MET7014443.1"/>
    </source>
</evidence>
<organism evidence="3 4">
    <name type="scientific">Uliginosibacterium flavum</name>
    <dbReference type="NCBI Taxonomy" id="1396831"/>
    <lineage>
        <taxon>Bacteria</taxon>
        <taxon>Pseudomonadati</taxon>
        <taxon>Pseudomonadota</taxon>
        <taxon>Betaproteobacteria</taxon>
        <taxon>Rhodocyclales</taxon>
        <taxon>Zoogloeaceae</taxon>
        <taxon>Uliginosibacterium</taxon>
    </lineage>
</organism>
<feature type="compositionally biased region" description="Basic and acidic residues" evidence="1">
    <location>
        <begin position="64"/>
        <end position="92"/>
    </location>
</feature>
<dbReference type="EMBL" id="JBEWZI010000008">
    <property type="protein sequence ID" value="MET7014443.1"/>
    <property type="molecule type" value="Genomic_DNA"/>
</dbReference>
<dbReference type="RefSeq" id="WP_354600904.1">
    <property type="nucleotide sequence ID" value="NZ_JBEWZI010000008.1"/>
</dbReference>
<evidence type="ECO:0000313" key="4">
    <source>
        <dbReference type="Proteomes" id="UP001549691"/>
    </source>
</evidence>
<reference evidence="3 4" key="1">
    <citation type="submission" date="2024-07" db="EMBL/GenBank/DDBJ databases">
        <title>Uliginosibacterium flavum JJ3220;KACC:17644.</title>
        <authorList>
            <person name="Kim M.K."/>
        </authorList>
    </citation>
    <scope>NUCLEOTIDE SEQUENCE [LARGE SCALE GENOMIC DNA]</scope>
    <source>
        <strain evidence="3 4">KACC:17644</strain>
    </source>
</reference>
<comment type="caution">
    <text evidence="3">The sequence shown here is derived from an EMBL/GenBank/DDBJ whole genome shotgun (WGS) entry which is preliminary data.</text>
</comment>
<proteinExistence type="predicted"/>
<dbReference type="Proteomes" id="UP001549691">
    <property type="component" value="Unassembled WGS sequence"/>
</dbReference>
<name>A0ABV2TMQ3_9RHOO</name>
<sequence length="92" mass="10429">MNKMSWRSLMVLSGLALLQGCVAYPVLDEPYYGGRGWDGPSHRHSPSAHTGHAPSSGHFSSPPRPREAERGHPEPRRQEQERGRWDEGRSRR</sequence>
<dbReference type="PROSITE" id="PS51257">
    <property type="entry name" value="PROKAR_LIPOPROTEIN"/>
    <property type="match status" value="1"/>
</dbReference>